<dbReference type="AlphaFoldDB" id="A0A6A4RF72"/>
<organism evidence="5 6">
    <name type="scientific">Parasedimentitalea maritima</name>
    <dbReference type="NCBI Taxonomy" id="2578117"/>
    <lineage>
        <taxon>Bacteria</taxon>
        <taxon>Pseudomonadati</taxon>
        <taxon>Pseudomonadota</taxon>
        <taxon>Alphaproteobacteria</taxon>
        <taxon>Rhodobacterales</taxon>
        <taxon>Paracoccaceae</taxon>
        <taxon>Parasedimentitalea</taxon>
    </lineage>
</organism>
<evidence type="ECO:0000256" key="3">
    <source>
        <dbReference type="SAM" id="MobiDB-lite"/>
    </source>
</evidence>
<dbReference type="SUPFAM" id="SSF51294">
    <property type="entry name" value="Hedgehog/intein (Hint) domain"/>
    <property type="match status" value="1"/>
</dbReference>
<dbReference type="EMBL" id="WSFO01000009">
    <property type="protein sequence ID" value="KAE9628573.1"/>
    <property type="molecule type" value="Genomic_DNA"/>
</dbReference>
<dbReference type="InterPro" id="IPR013320">
    <property type="entry name" value="ConA-like_dom_sf"/>
</dbReference>
<dbReference type="GO" id="GO:0005509">
    <property type="term" value="F:calcium ion binding"/>
    <property type="evidence" value="ECO:0007669"/>
    <property type="project" value="InterPro"/>
</dbReference>
<dbReference type="Pfam" id="PF00353">
    <property type="entry name" value="HemolysinCabind"/>
    <property type="match status" value="8"/>
</dbReference>
<dbReference type="RefSeq" id="WP_158980299.1">
    <property type="nucleotide sequence ID" value="NZ_WSFO01000009.1"/>
</dbReference>
<evidence type="ECO:0000313" key="5">
    <source>
        <dbReference type="EMBL" id="KAE9628573.1"/>
    </source>
</evidence>
<evidence type="ECO:0000313" key="6">
    <source>
        <dbReference type="Proteomes" id="UP000441586"/>
    </source>
</evidence>
<dbReference type="PANTHER" id="PTHR38340">
    <property type="entry name" value="S-LAYER PROTEIN"/>
    <property type="match status" value="1"/>
</dbReference>
<comment type="subcellular location">
    <subcellularLocation>
        <location evidence="1">Secreted</location>
    </subcellularLocation>
</comment>
<dbReference type="SUPFAM" id="SSF51120">
    <property type="entry name" value="beta-Roll"/>
    <property type="match status" value="4"/>
</dbReference>
<evidence type="ECO:0000256" key="1">
    <source>
        <dbReference type="ARBA" id="ARBA00004613"/>
    </source>
</evidence>
<dbReference type="PROSITE" id="PS50817">
    <property type="entry name" value="INTEIN_N_TER"/>
    <property type="match status" value="1"/>
</dbReference>
<feature type="region of interest" description="Disordered" evidence="3">
    <location>
        <begin position="255"/>
        <end position="355"/>
    </location>
</feature>
<feature type="compositionally biased region" description="Acidic residues" evidence="3">
    <location>
        <begin position="334"/>
        <end position="346"/>
    </location>
</feature>
<dbReference type="InterPro" id="IPR011049">
    <property type="entry name" value="Serralysin-like_metalloprot_C"/>
</dbReference>
<dbReference type="Gene3D" id="2.170.16.10">
    <property type="entry name" value="Hedgehog/Intein (Hint) domain"/>
    <property type="match status" value="1"/>
</dbReference>
<dbReference type="SUPFAM" id="SSF49899">
    <property type="entry name" value="Concanavalin A-like lectins/glucanases"/>
    <property type="match status" value="1"/>
</dbReference>
<gene>
    <name evidence="5" type="ORF">GP644_15450</name>
</gene>
<protein>
    <recommendedName>
        <fullName evidence="4">Hedgehog/Intein (Hint) domain-containing protein</fullName>
    </recommendedName>
</protein>
<dbReference type="InterPro" id="IPR001343">
    <property type="entry name" value="Hemolysn_Ca-bd"/>
</dbReference>
<keyword evidence="2" id="KW-0964">Secreted</keyword>
<dbReference type="InterPro" id="IPR036844">
    <property type="entry name" value="Hint_dom_sf"/>
</dbReference>
<feature type="region of interest" description="Disordered" evidence="3">
    <location>
        <begin position="615"/>
        <end position="642"/>
    </location>
</feature>
<dbReference type="InterPro" id="IPR006141">
    <property type="entry name" value="Intein_N"/>
</dbReference>
<reference evidence="5 6" key="1">
    <citation type="submission" date="2019-12" db="EMBL/GenBank/DDBJ databases">
        <authorList>
            <person name="Zhang Y.-J."/>
        </authorList>
    </citation>
    <scope>NUCLEOTIDE SEQUENCE [LARGE SCALE GENOMIC DNA]</scope>
    <source>
        <strain evidence="5 6">H18S-6</strain>
    </source>
</reference>
<evidence type="ECO:0000259" key="4">
    <source>
        <dbReference type="Pfam" id="PF13403"/>
    </source>
</evidence>
<dbReference type="Gene3D" id="2.150.10.10">
    <property type="entry name" value="Serralysin-like metalloprotease, C-terminal"/>
    <property type="match status" value="3"/>
</dbReference>
<accession>A0A6A4RF72</accession>
<dbReference type="InterPro" id="IPR028992">
    <property type="entry name" value="Hedgehog/Intein_dom"/>
</dbReference>
<dbReference type="GO" id="GO:0016539">
    <property type="term" value="P:intein-mediated protein splicing"/>
    <property type="evidence" value="ECO:0007669"/>
    <property type="project" value="InterPro"/>
</dbReference>
<feature type="domain" description="Hedgehog/Intein (Hint)" evidence="4">
    <location>
        <begin position="1063"/>
        <end position="1209"/>
    </location>
</feature>
<dbReference type="Pfam" id="PF13403">
    <property type="entry name" value="Hint_2"/>
    <property type="match status" value="1"/>
</dbReference>
<dbReference type="PANTHER" id="PTHR38340:SF1">
    <property type="entry name" value="S-LAYER PROTEIN"/>
    <property type="match status" value="1"/>
</dbReference>
<dbReference type="GO" id="GO:0005576">
    <property type="term" value="C:extracellular region"/>
    <property type="evidence" value="ECO:0007669"/>
    <property type="project" value="UniProtKB-SubCell"/>
</dbReference>
<dbReference type="PROSITE" id="PS00330">
    <property type="entry name" value="HEMOLYSIN_CALCIUM"/>
    <property type="match status" value="6"/>
</dbReference>
<dbReference type="InterPro" id="IPR018511">
    <property type="entry name" value="Hemolysin-typ_Ca-bd_CS"/>
</dbReference>
<evidence type="ECO:0000256" key="2">
    <source>
        <dbReference type="ARBA" id="ARBA00022525"/>
    </source>
</evidence>
<dbReference type="Proteomes" id="UP000441586">
    <property type="component" value="Unassembled WGS sequence"/>
</dbReference>
<feature type="region of interest" description="Disordered" evidence="3">
    <location>
        <begin position="381"/>
        <end position="404"/>
    </location>
</feature>
<sequence>MANNFDNPFSANVVGLWDFRDGYENDDSGLGDGIAQDGTPANGPSFAGGWMLGNGDGSRMDVDDGDDAAFDLSEGTIVTAFRPYELPTGDPQTVMSRGLAGAEDQDPDTDFMEVRVTSDGSVEVYHVDGANSALLTTDPSFFSSGDIVKVSYAWSADGVVMSVENTTQGTSTVVGSDVNNLTLDLTGDDEQSFAIGSRETVEGEFDQNFNGAIDYLAVLDDDVVTPESGLDGIVEGSEGDDLIDVAYTGDPEGDMIDNDDAINPADEPNDDLVNAGAGDDTVEAGVGDDTIHGGSGSDVLNGGEGDDVIEADTDAPGVQPTSRQVFEWDRAPDPDDGGEVDDEDDLSGGFSQDTGSVTVDFSVLNEDPGVETEFTDTTQFVGNVDGDGNPVEDSSGLSSLTNGDGNGAGYQLDFSAPVENVSFRINDIDGDGVVQVTAFDANGDPVVVNLAGGPAVTLSDTDSVAGNDTATANGGYASADNADISLLVTIPGPISRLVIDHEQVGHGNSGTLISDVYFDATNETSEIVPGDDTIDGGDGDDIIIAGGGNDDVTGGEGSDNVDGGDGDDVIDTSGGGAIPLPDRGFPGYVSSSVTIPPIPADGDTTDDMDTVDGGAGNDTITTGDDADYITGGTGDDSIDGGIDDDTISGGADNDYIVGGEGADSIQGDAGNDTIYGGLDPAFPDVLNILDDGSGGDPVDPDQTNGMDVIDGGEGNDLIYGQDDDDTLSGGAGDDTLFGGIDEDELSGGTGDDVLLGGQGADLVMGGDDADIIGVGIGDTIVGGEGGDDNDAAIATGLATVNYDGGDPSSESGTITYYNDDLTEAGTAEFSEIENVYVVGTASTNSVLEDPSSGPGALSIDGVVEGTTGDDLIDLDYLGDPEGDRVDFDDAVPPLVGSQDVIVAGAGNDTVEGHFGTDVIFGGADDDDLYGMQGNDAIDGGTGDDWLDGGAGRDILAGGDGNDTISGSSDDAEDGGDLMFGQDGDDSFVNIGQGEVIYGGEDDDGLDVDVLDLTGAAEAVNPGGTLTVTYDVGDPESGVVTFFNSDGDETGTTEFHEIETVVLPCFTPGTLIATPKGERKVEDLKAGDRVITRDNGIQEIRWLGRRDLSSDELSGGAHLQPVLIRQGALGNGLPERDMMVSPNHRVLVANNKTALYFEDREVLVAAKHLTGLTGVDAVETSEVSYIHFMFDQHEVVLSDGAWTESFQPGDLTLRGLDKSQRDELLELFPELKTQKGKAAYPAARRSLKKHEARLLVH</sequence>
<proteinExistence type="predicted"/>
<feature type="compositionally biased region" description="Acidic residues" evidence="3">
    <location>
        <begin position="304"/>
        <end position="313"/>
    </location>
</feature>
<dbReference type="PRINTS" id="PR00313">
    <property type="entry name" value="CABNDNGRPT"/>
</dbReference>
<dbReference type="InterPro" id="IPR050557">
    <property type="entry name" value="RTX_toxin/Mannuronan_C5-epim"/>
</dbReference>
<comment type="caution">
    <text evidence="5">The sequence shown here is derived from an EMBL/GenBank/DDBJ whole genome shotgun (WGS) entry which is preliminary data.</text>
</comment>
<name>A0A6A4RF72_9RHOB</name>